<proteinExistence type="predicted"/>
<dbReference type="SUPFAM" id="SSF56935">
    <property type="entry name" value="Porins"/>
    <property type="match status" value="1"/>
</dbReference>
<protein>
    <submittedName>
        <fullName evidence="4">TonB-dependent receptor</fullName>
    </submittedName>
</protein>
<name>A0AAW5NRJ7_9BACE</name>
<keyword evidence="4" id="KW-0675">Receptor</keyword>
<dbReference type="Gene3D" id="2.40.170.20">
    <property type="entry name" value="TonB-dependent receptor, beta-barrel domain"/>
    <property type="match status" value="1"/>
</dbReference>
<evidence type="ECO:0000256" key="3">
    <source>
        <dbReference type="ARBA" id="ARBA00023237"/>
    </source>
</evidence>
<keyword evidence="3" id="KW-0998">Cell outer membrane</keyword>
<sequence length="83" mass="9629">MKNIGLDFYLLSDRISGSFDFFRNDITRLLGYASTSPLAIYETRPVNGGHYYRRGWELMLDTKNIVGEFTWNTSLTFSKTNSF</sequence>
<dbReference type="InterPro" id="IPR036942">
    <property type="entry name" value="Beta-barrel_TonB_sf"/>
</dbReference>
<evidence type="ECO:0000256" key="2">
    <source>
        <dbReference type="ARBA" id="ARBA00023136"/>
    </source>
</evidence>
<dbReference type="GO" id="GO:0009279">
    <property type="term" value="C:cell outer membrane"/>
    <property type="evidence" value="ECO:0007669"/>
    <property type="project" value="UniProtKB-SubCell"/>
</dbReference>
<evidence type="ECO:0000313" key="5">
    <source>
        <dbReference type="Proteomes" id="UP001204548"/>
    </source>
</evidence>
<evidence type="ECO:0000313" key="4">
    <source>
        <dbReference type="EMBL" id="MCS2791146.1"/>
    </source>
</evidence>
<comment type="subcellular location">
    <subcellularLocation>
        <location evidence="1">Cell outer membrane</location>
    </subcellularLocation>
</comment>
<dbReference type="Proteomes" id="UP001204548">
    <property type="component" value="Unassembled WGS sequence"/>
</dbReference>
<organism evidence="4 5">
    <name type="scientific">Bacteroides faecis</name>
    <dbReference type="NCBI Taxonomy" id="674529"/>
    <lineage>
        <taxon>Bacteria</taxon>
        <taxon>Pseudomonadati</taxon>
        <taxon>Bacteroidota</taxon>
        <taxon>Bacteroidia</taxon>
        <taxon>Bacteroidales</taxon>
        <taxon>Bacteroidaceae</taxon>
        <taxon>Bacteroides</taxon>
    </lineage>
</organism>
<dbReference type="EMBL" id="JANUTS010000001">
    <property type="protein sequence ID" value="MCS2791146.1"/>
    <property type="molecule type" value="Genomic_DNA"/>
</dbReference>
<dbReference type="AlphaFoldDB" id="A0AAW5NRJ7"/>
<accession>A0AAW5NRJ7</accession>
<evidence type="ECO:0000256" key="1">
    <source>
        <dbReference type="ARBA" id="ARBA00004442"/>
    </source>
</evidence>
<keyword evidence="2" id="KW-0472">Membrane</keyword>
<reference evidence="4" key="1">
    <citation type="submission" date="2022-08" db="EMBL/GenBank/DDBJ databases">
        <title>Genome Sequencing of Bacteroides fragilis Group Isolates with Nanopore Technology.</title>
        <authorList>
            <person name="Tisza M.J."/>
            <person name="Smith D."/>
            <person name="Dekker J.P."/>
        </authorList>
    </citation>
    <scope>NUCLEOTIDE SEQUENCE</scope>
    <source>
        <strain evidence="4">BFG-351</strain>
    </source>
</reference>
<dbReference type="RefSeq" id="WP_010535802.1">
    <property type="nucleotide sequence ID" value="NZ_JABFIA010000015.1"/>
</dbReference>
<comment type="caution">
    <text evidence="4">The sequence shown here is derived from an EMBL/GenBank/DDBJ whole genome shotgun (WGS) entry which is preliminary data.</text>
</comment>
<gene>
    <name evidence="4" type="ORF">NXW97_03835</name>
</gene>